<proteinExistence type="predicted"/>
<sequence length="686" mass="75656">MLEPLRAGNLWNGCNFPSQSAIFSFILRISTMKARLLLPCLLFLTASASGMDTARPMRDLNGYFPFTPVADAEAWQTRRAEIEKRVLLANGLWPMPEKTPLKATIHGRVERDDYTIDRVFFESLPGHYVTGSLYLPKKHSGKIPGILCPHGHWPDGRFMDVGAGSEAMKKQIETGAEERESAARSPLQARCVHLARMGCAAFHYDTLGNADSIQFPLHRHGAGQTGFLSPQADLRLQTYLGLHTWNSVRALDFLLSLEGIDPDRIGCTGASGGGTQTMMITGIDQRIKAAFPCVMVSTAMQGGCTCENSHYLRIGQGNVDIAALTAPRPLGITAADDWTKEVATKGLPDLKDLYAKLGVPDKVTAHIATQFPHNYNLPSRLAMYEFFNQHFQLGQKSPIQERDFTFSTKADMTVWTAEHPAPTGEAVGEAHEKAVCDWMTAQDEKNITALIQKDDPTALRNIVGEAWKTIVGRLQPTPQEVAYEMVKKEEKADHFILQGRIQNNREEETLHAVFLYPKNWQGEATLWLSLKGSDSVLTAAGPTPAAQKLLDQGIAIACPDLYLRGMEEQPKAGDNLKAKANDFREFSGYTFGYNPTLLARRVHDAMTMVTMMQNQEKYPVKQLKIHGLEGAGPIALVTGTVLALDGVTADLEGFRFADLKSPWDVNFVPGAVKYGDVDALLKLTKE</sequence>
<dbReference type="SUPFAM" id="SSF53474">
    <property type="entry name" value="alpha/beta-Hydrolases"/>
    <property type="match status" value="1"/>
</dbReference>
<dbReference type="InterPro" id="IPR029058">
    <property type="entry name" value="AB_hydrolase_fold"/>
</dbReference>
<gene>
    <name evidence="2" type="ORF">GCM10023213_01500</name>
</gene>
<dbReference type="Proteomes" id="UP001499852">
    <property type="component" value="Unassembled WGS sequence"/>
</dbReference>
<dbReference type="PANTHER" id="PTHR22946">
    <property type="entry name" value="DIENELACTONE HYDROLASE DOMAIN-CONTAINING PROTEIN-RELATED"/>
    <property type="match status" value="1"/>
</dbReference>
<evidence type="ECO:0000259" key="1">
    <source>
        <dbReference type="Pfam" id="PF05448"/>
    </source>
</evidence>
<dbReference type="EMBL" id="BAABIA010000001">
    <property type="protein sequence ID" value="GAA5132793.1"/>
    <property type="molecule type" value="Genomic_DNA"/>
</dbReference>
<evidence type="ECO:0000313" key="3">
    <source>
        <dbReference type="Proteomes" id="UP001499852"/>
    </source>
</evidence>
<reference evidence="3" key="1">
    <citation type="journal article" date="2019" name="Int. J. Syst. Evol. Microbiol.">
        <title>The Global Catalogue of Microorganisms (GCM) 10K type strain sequencing project: providing services to taxonomists for standard genome sequencing and annotation.</title>
        <authorList>
            <consortium name="The Broad Institute Genomics Platform"/>
            <consortium name="The Broad Institute Genome Sequencing Center for Infectious Disease"/>
            <person name="Wu L."/>
            <person name="Ma J."/>
        </authorList>
    </citation>
    <scope>NUCLEOTIDE SEQUENCE [LARGE SCALE GENOMIC DNA]</scope>
    <source>
        <strain evidence="3">JCM 18053</strain>
    </source>
</reference>
<accession>A0ABP9NUY3</accession>
<feature type="domain" description="Acetyl xylan esterase" evidence="1">
    <location>
        <begin position="190"/>
        <end position="293"/>
    </location>
</feature>
<dbReference type="PANTHER" id="PTHR22946:SF8">
    <property type="entry name" value="ACETYL XYLAN ESTERASE DOMAIN-CONTAINING PROTEIN"/>
    <property type="match status" value="1"/>
</dbReference>
<organism evidence="2 3">
    <name type="scientific">Prosthecobacter algae</name>
    <dbReference type="NCBI Taxonomy" id="1144682"/>
    <lineage>
        <taxon>Bacteria</taxon>
        <taxon>Pseudomonadati</taxon>
        <taxon>Verrucomicrobiota</taxon>
        <taxon>Verrucomicrobiia</taxon>
        <taxon>Verrucomicrobiales</taxon>
        <taxon>Verrucomicrobiaceae</taxon>
        <taxon>Prosthecobacter</taxon>
    </lineage>
</organism>
<keyword evidence="3" id="KW-1185">Reference proteome</keyword>
<protein>
    <recommendedName>
        <fullName evidence="1">Acetyl xylan esterase domain-containing protein</fullName>
    </recommendedName>
</protein>
<dbReference type="Gene3D" id="3.40.50.1820">
    <property type="entry name" value="alpha/beta hydrolase"/>
    <property type="match status" value="2"/>
</dbReference>
<evidence type="ECO:0000313" key="2">
    <source>
        <dbReference type="EMBL" id="GAA5132793.1"/>
    </source>
</evidence>
<dbReference type="Pfam" id="PF05448">
    <property type="entry name" value="AXE1"/>
    <property type="match status" value="1"/>
</dbReference>
<comment type="caution">
    <text evidence="2">The sequence shown here is derived from an EMBL/GenBank/DDBJ whole genome shotgun (WGS) entry which is preliminary data.</text>
</comment>
<name>A0ABP9NUY3_9BACT</name>
<dbReference type="InterPro" id="IPR050261">
    <property type="entry name" value="FrsA_esterase"/>
</dbReference>
<dbReference type="InterPro" id="IPR008391">
    <property type="entry name" value="AXE1_dom"/>
</dbReference>